<evidence type="ECO:0000313" key="9">
    <source>
        <dbReference type="Proteomes" id="UP000177629"/>
    </source>
</evidence>
<name>A0A1G2PH89_9BACT</name>
<dbReference type="SUPFAM" id="SSF53067">
    <property type="entry name" value="Actin-like ATPase domain"/>
    <property type="match status" value="2"/>
</dbReference>
<dbReference type="Gene3D" id="3.30.420.40">
    <property type="match status" value="2"/>
</dbReference>
<comment type="subcellular location">
    <subcellularLocation>
        <location evidence="5">Cell membrane</location>
        <topology evidence="5">Peripheral membrane protein</topology>
        <orientation evidence="5">Cytoplasmic side</orientation>
    </subcellularLocation>
    <text evidence="5">Localizes to the Z ring in an FtsZ-dependent manner. Targeted to the membrane through a conserved C-terminal amphipathic helix.</text>
</comment>
<keyword evidence="3 5" id="KW-0472">Membrane</keyword>
<comment type="subunit">
    <text evidence="5">Self-interacts. Interacts with FtsZ.</text>
</comment>
<dbReference type="PIRSF" id="PIRSF003101">
    <property type="entry name" value="FtsA"/>
    <property type="match status" value="1"/>
</dbReference>
<gene>
    <name evidence="5" type="primary">ftsA</name>
    <name evidence="8" type="ORF">A2806_01285</name>
</gene>
<comment type="similarity">
    <text evidence="5 6">Belongs to the FtsA/MreB family.</text>
</comment>
<evidence type="ECO:0000256" key="6">
    <source>
        <dbReference type="PIRNR" id="PIRNR003101"/>
    </source>
</evidence>
<evidence type="ECO:0000313" key="8">
    <source>
        <dbReference type="EMBL" id="OHA47716.1"/>
    </source>
</evidence>
<reference evidence="8 9" key="1">
    <citation type="journal article" date="2016" name="Nat. Commun.">
        <title>Thousands of microbial genomes shed light on interconnected biogeochemical processes in an aquifer system.</title>
        <authorList>
            <person name="Anantharaman K."/>
            <person name="Brown C.T."/>
            <person name="Hug L.A."/>
            <person name="Sharon I."/>
            <person name="Castelle C.J."/>
            <person name="Probst A.J."/>
            <person name="Thomas B.C."/>
            <person name="Singh A."/>
            <person name="Wilkins M.J."/>
            <person name="Karaoz U."/>
            <person name="Brodie E.L."/>
            <person name="Williams K.H."/>
            <person name="Hubbard S.S."/>
            <person name="Banfield J.F."/>
        </authorList>
    </citation>
    <scope>NUCLEOTIDE SEQUENCE [LARGE SCALE GENOMIC DNA]</scope>
</reference>
<evidence type="ECO:0000256" key="3">
    <source>
        <dbReference type="ARBA" id="ARBA00023136"/>
    </source>
</evidence>
<dbReference type="GO" id="GO:0043093">
    <property type="term" value="P:FtsZ-dependent cytokinesis"/>
    <property type="evidence" value="ECO:0007669"/>
    <property type="project" value="UniProtKB-UniRule"/>
</dbReference>
<dbReference type="Pfam" id="PF02491">
    <property type="entry name" value="SHS2_FTSA"/>
    <property type="match status" value="1"/>
</dbReference>
<dbReference type="InterPro" id="IPR003494">
    <property type="entry name" value="SHS2_FtsA"/>
</dbReference>
<dbReference type="HAMAP" id="MF_02033">
    <property type="entry name" value="FtsA"/>
    <property type="match status" value="1"/>
</dbReference>
<dbReference type="SMART" id="SM00842">
    <property type="entry name" value="FtsA"/>
    <property type="match status" value="1"/>
</dbReference>
<dbReference type="EMBL" id="MHSS01000014">
    <property type="protein sequence ID" value="OHA47716.1"/>
    <property type="molecule type" value="Genomic_DNA"/>
</dbReference>
<organism evidence="8 9">
    <name type="scientific">Candidatus Terrybacteria bacterium RIFCSPHIGHO2_01_FULL_48_17</name>
    <dbReference type="NCBI Taxonomy" id="1802362"/>
    <lineage>
        <taxon>Bacteria</taxon>
        <taxon>Candidatus Terryibacteriota</taxon>
    </lineage>
</organism>
<evidence type="ECO:0000259" key="7">
    <source>
        <dbReference type="SMART" id="SM00842"/>
    </source>
</evidence>
<dbReference type="STRING" id="1802362.A2806_01285"/>
<keyword evidence="1 5" id="KW-1003">Cell membrane</keyword>
<dbReference type="Proteomes" id="UP000177629">
    <property type="component" value="Unassembled WGS sequence"/>
</dbReference>
<dbReference type="InterPro" id="IPR050696">
    <property type="entry name" value="FtsA/MreB"/>
</dbReference>
<protein>
    <recommendedName>
        <fullName evidence="5 6">Cell division protein FtsA</fullName>
    </recommendedName>
</protein>
<dbReference type="InterPro" id="IPR020823">
    <property type="entry name" value="Cell_div_FtsA"/>
</dbReference>
<dbReference type="GO" id="GO:0009898">
    <property type="term" value="C:cytoplasmic side of plasma membrane"/>
    <property type="evidence" value="ECO:0007669"/>
    <property type="project" value="UniProtKB-UniRule"/>
</dbReference>
<comment type="caution">
    <text evidence="8">The sequence shown here is derived from an EMBL/GenBank/DDBJ whole genome shotgun (WGS) entry which is preliminary data.</text>
</comment>
<evidence type="ECO:0000256" key="4">
    <source>
        <dbReference type="ARBA" id="ARBA00023306"/>
    </source>
</evidence>
<feature type="domain" description="SHS2" evidence="7">
    <location>
        <begin position="7"/>
        <end position="197"/>
    </location>
</feature>
<dbReference type="NCBIfam" id="TIGR01174">
    <property type="entry name" value="ftsA"/>
    <property type="match status" value="1"/>
</dbReference>
<dbReference type="GO" id="GO:0032153">
    <property type="term" value="C:cell division site"/>
    <property type="evidence" value="ECO:0007669"/>
    <property type="project" value="UniProtKB-UniRule"/>
</dbReference>
<evidence type="ECO:0000256" key="2">
    <source>
        <dbReference type="ARBA" id="ARBA00022618"/>
    </source>
</evidence>
<dbReference type="PANTHER" id="PTHR32432:SF4">
    <property type="entry name" value="CELL DIVISION PROTEIN FTSA"/>
    <property type="match status" value="1"/>
</dbReference>
<keyword evidence="2 5" id="KW-0132">Cell division</keyword>
<evidence type="ECO:0000256" key="1">
    <source>
        <dbReference type="ARBA" id="ARBA00022475"/>
    </source>
</evidence>
<dbReference type="PANTHER" id="PTHR32432">
    <property type="entry name" value="CELL DIVISION PROTEIN FTSA-RELATED"/>
    <property type="match status" value="1"/>
</dbReference>
<accession>A0A1G2PH89</accession>
<sequence length="414" mass="43343">MSSGYVIVGIELGSSFFRGIAVRPEEHSPDGVEVGAWAKVPSAGVRRGVVVDVTEASRALVALRSELEMQLHDRISEAVVAVSGAHLASVPARGLVAVARADGEIGEEDVRRVQDAAQAAAIGANREVLHVLERDFIVDGENGVRDPRGMRGVRLELEALIIAVSTSHLRSLEEALGAAGITPIAFVAAPLAAARGVLTPRQKELGTMLIDLGAGTTDFSVFEEGRCLHAGIIPIGGAHISNDIAIGLRIPIELAEELKHAHGLAIARTGGKREMLDLPDGTGSFTRKQLGEIIEARLLEIFDLLAKELEGIGRARLLPGGIVLGGGSSGIPQLADLAKARLKLPAAVGMPNIKGGPLEIRQDPAFATPVGVVLLALEDSSSKRASRGLTRISLPGLPKDVSKTVKGFLRSLLP</sequence>
<dbReference type="AlphaFoldDB" id="A0A1G2PH89"/>
<comment type="function">
    <text evidence="5 6">Cell division protein that is involved in the assembly of the Z ring. May serve as a membrane anchor for the Z ring.</text>
</comment>
<dbReference type="InterPro" id="IPR043129">
    <property type="entry name" value="ATPase_NBD"/>
</dbReference>
<dbReference type="Gene3D" id="3.30.1490.110">
    <property type="match status" value="1"/>
</dbReference>
<proteinExistence type="inferred from homology"/>
<evidence type="ECO:0000256" key="5">
    <source>
        <dbReference type="HAMAP-Rule" id="MF_02033"/>
    </source>
</evidence>
<dbReference type="CDD" id="cd24048">
    <property type="entry name" value="ASKHA_NBD_FtsA"/>
    <property type="match status" value="1"/>
</dbReference>
<dbReference type="Pfam" id="PF14450">
    <property type="entry name" value="FtsA"/>
    <property type="match status" value="1"/>
</dbReference>
<keyword evidence="4 5" id="KW-0131">Cell cycle</keyword>